<evidence type="ECO:0000313" key="3">
    <source>
        <dbReference type="Proteomes" id="UP000242715"/>
    </source>
</evidence>
<protein>
    <submittedName>
        <fullName evidence="2">Uncharacterized protein</fullName>
    </submittedName>
</protein>
<accession>A0A2Z6MX80</accession>
<feature type="region of interest" description="Disordered" evidence="1">
    <location>
        <begin position="1"/>
        <end position="28"/>
    </location>
</feature>
<sequence>MSFWVSEDVRRRSKKKKGSGWSESDDGVKKVEGKDDVEVGKLFLGELVDAEEREGVRLACG</sequence>
<proteinExistence type="predicted"/>
<keyword evidence="3" id="KW-1185">Reference proteome</keyword>
<reference evidence="3" key="1">
    <citation type="journal article" date="2017" name="Front. Plant Sci.">
        <title>Climate Clever Clovers: New Paradigm to Reduce the Environmental Footprint of Ruminants by Breeding Low Methanogenic Forages Utilizing Haplotype Variation.</title>
        <authorList>
            <person name="Kaur P."/>
            <person name="Appels R."/>
            <person name="Bayer P.E."/>
            <person name="Keeble-Gagnere G."/>
            <person name="Wang J."/>
            <person name="Hirakawa H."/>
            <person name="Shirasawa K."/>
            <person name="Vercoe P."/>
            <person name="Stefanova K."/>
            <person name="Durmic Z."/>
            <person name="Nichols P."/>
            <person name="Revell C."/>
            <person name="Isobe S.N."/>
            <person name="Edwards D."/>
            <person name="Erskine W."/>
        </authorList>
    </citation>
    <scope>NUCLEOTIDE SEQUENCE [LARGE SCALE GENOMIC DNA]</scope>
    <source>
        <strain evidence="3">cv. Daliak</strain>
    </source>
</reference>
<evidence type="ECO:0000256" key="1">
    <source>
        <dbReference type="SAM" id="MobiDB-lite"/>
    </source>
</evidence>
<dbReference type="EMBL" id="DF973659">
    <property type="protein sequence ID" value="GAU37158.1"/>
    <property type="molecule type" value="Genomic_DNA"/>
</dbReference>
<name>A0A2Z6MX80_TRISU</name>
<dbReference type="AlphaFoldDB" id="A0A2Z6MX80"/>
<organism evidence="2 3">
    <name type="scientific">Trifolium subterraneum</name>
    <name type="common">Subterranean clover</name>
    <dbReference type="NCBI Taxonomy" id="3900"/>
    <lineage>
        <taxon>Eukaryota</taxon>
        <taxon>Viridiplantae</taxon>
        <taxon>Streptophyta</taxon>
        <taxon>Embryophyta</taxon>
        <taxon>Tracheophyta</taxon>
        <taxon>Spermatophyta</taxon>
        <taxon>Magnoliopsida</taxon>
        <taxon>eudicotyledons</taxon>
        <taxon>Gunneridae</taxon>
        <taxon>Pentapetalae</taxon>
        <taxon>rosids</taxon>
        <taxon>fabids</taxon>
        <taxon>Fabales</taxon>
        <taxon>Fabaceae</taxon>
        <taxon>Papilionoideae</taxon>
        <taxon>50 kb inversion clade</taxon>
        <taxon>NPAAA clade</taxon>
        <taxon>Hologalegina</taxon>
        <taxon>IRL clade</taxon>
        <taxon>Trifolieae</taxon>
        <taxon>Trifolium</taxon>
    </lineage>
</organism>
<evidence type="ECO:0000313" key="2">
    <source>
        <dbReference type="EMBL" id="GAU37158.1"/>
    </source>
</evidence>
<dbReference type="Proteomes" id="UP000242715">
    <property type="component" value="Unassembled WGS sequence"/>
</dbReference>
<gene>
    <name evidence="2" type="ORF">TSUD_391460</name>
</gene>